<organism evidence="1 2">
    <name type="scientific">Flavobacterium ichthyis</name>
    <dbReference type="NCBI Taxonomy" id="2698827"/>
    <lineage>
        <taxon>Bacteria</taxon>
        <taxon>Pseudomonadati</taxon>
        <taxon>Bacteroidota</taxon>
        <taxon>Flavobacteriia</taxon>
        <taxon>Flavobacteriales</taxon>
        <taxon>Flavobacteriaceae</taxon>
        <taxon>Flavobacterium</taxon>
    </lineage>
</organism>
<gene>
    <name evidence="1" type="ORF">GV828_05030</name>
</gene>
<dbReference type="NCBIfam" id="TIGR01200">
    <property type="entry name" value="GLPGLI"/>
    <property type="match status" value="1"/>
</dbReference>
<keyword evidence="2" id="KW-1185">Reference proteome</keyword>
<dbReference type="Pfam" id="PF09697">
    <property type="entry name" value="Porph_ging"/>
    <property type="match status" value="1"/>
</dbReference>
<evidence type="ECO:0000313" key="2">
    <source>
        <dbReference type="Proteomes" id="UP000798602"/>
    </source>
</evidence>
<name>A0ABW9Z6S8_9FLAO</name>
<proteinExistence type="predicted"/>
<evidence type="ECO:0000313" key="1">
    <source>
        <dbReference type="EMBL" id="NBL64562.1"/>
    </source>
</evidence>
<accession>A0ABW9Z6S8</accession>
<dbReference type="RefSeq" id="WP_166536391.1">
    <property type="nucleotide sequence ID" value="NZ_JAABLM010000005.1"/>
</dbReference>
<sequence>MKHLLLYVLLIPFSFSCFGQKSSGRIIYKIRPITLEGKAAKDNPLVQETKKISEAQTFELAFNQSLSKFTLIKNLTTDETDDNLSRLASITFTTEDTYFTEKKSNKQIVEKHDGTLVEKESLKKDWTITSETKKIGNYICTKATLDLPIINRKGEKKTIPIVAWFAPAIPSGYGPKEFYGLPGLILELTERQTTYLVSKITWVKNSEIKIAIPKGKKISEAEYLKNM</sequence>
<dbReference type="EMBL" id="JAABLM010000005">
    <property type="protein sequence ID" value="NBL64562.1"/>
    <property type="molecule type" value="Genomic_DNA"/>
</dbReference>
<dbReference type="Proteomes" id="UP000798602">
    <property type="component" value="Unassembled WGS sequence"/>
</dbReference>
<comment type="caution">
    <text evidence="1">The sequence shown here is derived from an EMBL/GenBank/DDBJ whole genome shotgun (WGS) entry which is preliminary data.</text>
</comment>
<dbReference type="PROSITE" id="PS51257">
    <property type="entry name" value="PROKAR_LIPOPROTEIN"/>
    <property type="match status" value="1"/>
</dbReference>
<protein>
    <submittedName>
        <fullName evidence="1">GLPGLI family protein</fullName>
    </submittedName>
</protein>
<dbReference type="InterPro" id="IPR005901">
    <property type="entry name" value="GLPGLI"/>
</dbReference>
<reference evidence="2" key="1">
    <citation type="submission" date="2020-01" db="EMBL/GenBank/DDBJ databases">
        <title>Sphingomonas sp. strain CSW-10.</title>
        <authorList>
            <person name="Chen W.-M."/>
        </authorList>
    </citation>
    <scope>NUCLEOTIDE SEQUENCE [LARGE SCALE GENOMIC DNA]</scope>
    <source>
        <strain evidence="2">NST-5</strain>
    </source>
</reference>